<keyword evidence="2" id="KW-0479">Metal-binding</keyword>
<name>A0A6J6CAR4_9ZZZZ</name>
<dbReference type="NCBIfam" id="NF005914">
    <property type="entry name" value="PRK07907.1"/>
    <property type="match status" value="1"/>
</dbReference>
<dbReference type="GO" id="GO:0006508">
    <property type="term" value="P:proteolysis"/>
    <property type="evidence" value="ECO:0007669"/>
    <property type="project" value="UniProtKB-KW"/>
</dbReference>
<dbReference type="InterPro" id="IPR002933">
    <property type="entry name" value="Peptidase_M20"/>
</dbReference>
<sequence length="466" mass="50246">MTPENLAKQHLSNVQCLIESTFDDRITELVSLAKIPGIAWEAFDSAKLEESAEAVSKLFSDTNVFDTVKILRAQVHGKNGAPAVIARRAAKNGRPQIMLYAHHDVQPPGDEQEWLTEPFQPTERDGRLYGRGAADDKAGIVTHLAAVRTLSELAGNDFDLGLTIFIEGEEEAGSPTFRAFLDKYKAELEADVIVVADSGNWTVDVPALTTSLRGLVSQVIEVATLDHALHSGMYGGAVPDATMALIRLLASLHDEQGNVAVAGLQQAKSQELPYTKEQLRKDAGLLPNTTEIGTDSILDRIWTKPAITVIGLDAQSVALSSNTLLPRAKAKISLRIAPGEEPERALELLRKHLLEHVPFGAEISFQDVELGRPFSADSSGWAAEAATKALSAAWGTESVNIGIGGSIPFIAELTEVFPKAQILVTGVEDSDSRAHSPNESVHLEMLKKAMVAETLVLLQGNARQDH</sequence>
<dbReference type="Pfam" id="PF07687">
    <property type="entry name" value="M20_dimer"/>
    <property type="match status" value="1"/>
</dbReference>
<evidence type="ECO:0000259" key="4">
    <source>
        <dbReference type="Pfam" id="PF07687"/>
    </source>
</evidence>
<evidence type="ECO:0000256" key="1">
    <source>
        <dbReference type="ARBA" id="ARBA00022670"/>
    </source>
</evidence>
<organism evidence="5">
    <name type="scientific">freshwater metagenome</name>
    <dbReference type="NCBI Taxonomy" id="449393"/>
    <lineage>
        <taxon>unclassified sequences</taxon>
        <taxon>metagenomes</taxon>
        <taxon>ecological metagenomes</taxon>
    </lineage>
</organism>
<keyword evidence="1" id="KW-0645">Protease</keyword>
<keyword evidence="3" id="KW-0378">Hydrolase</keyword>
<dbReference type="SUPFAM" id="SSF53187">
    <property type="entry name" value="Zn-dependent exopeptidases"/>
    <property type="match status" value="1"/>
</dbReference>
<dbReference type="PANTHER" id="PTHR43270">
    <property type="entry name" value="BETA-ALA-HIS DIPEPTIDASE"/>
    <property type="match status" value="1"/>
</dbReference>
<dbReference type="EMBL" id="CAEZSZ010000004">
    <property type="protein sequence ID" value="CAB4548207.1"/>
    <property type="molecule type" value="Genomic_DNA"/>
</dbReference>
<dbReference type="GO" id="GO:0008233">
    <property type="term" value="F:peptidase activity"/>
    <property type="evidence" value="ECO:0007669"/>
    <property type="project" value="UniProtKB-KW"/>
</dbReference>
<evidence type="ECO:0000313" key="5">
    <source>
        <dbReference type="EMBL" id="CAB4548207.1"/>
    </source>
</evidence>
<evidence type="ECO:0000256" key="2">
    <source>
        <dbReference type="ARBA" id="ARBA00022723"/>
    </source>
</evidence>
<dbReference type="InterPro" id="IPR011650">
    <property type="entry name" value="Peptidase_M20_dimer"/>
</dbReference>
<dbReference type="Gene3D" id="3.30.70.360">
    <property type="match status" value="1"/>
</dbReference>
<dbReference type="AlphaFoldDB" id="A0A6J6CAR4"/>
<dbReference type="PANTHER" id="PTHR43270:SF12">
    <property type="entry name" value="SUCCINYL-DIAMINOPIMELATE DESUCCINYLASE"/>
    <property type="match status" value="1"/>
</dbReference>
<feature type="domain" description="Peptidase M20 dimerisation" evidence="4">
    <location>
        <begin position="211"/>
        <end position="358"/>
    </location>
</feature>
<evidence type="ECO:0000256" key="3">
    <source>
        <dbReference type="ARBA" id="ARBA00022801"/>
    </source>
</evidence>
<dbReference type="GO" id="GO:0046872">
    <property type="term" value="F:metal ion binding"/>
    <property type="evidence" value="ECO:0007669"/>
    <property type="project" value="UniProtKB-KW"/>
</dbReference>
<dbReference type="Pfam" id="PF01546">
    <property type="entry name" value="Peptidase_M20"/>
    <property type="match status" value="1"/>
</dbReference>
<dbReference type="InterPro" id="IPR051458">
    <property type="entry name" value="Cyt/Met_Dipeptidase"/>
</dbReference>
<gene>
    <name evidence="5" type="ORF">UFOPK1561_00074</name>
</gene>
<reference evidence="5" key="1">
    <citation type="submission" date="2020-05" db="EMBL/GenBank/DDBJ databases">
        <authorList>
            <person name="Chiriac C."/>
            <person name="Salcher M."/>
            <person name="Ghai R."/>
            <person name="Kavagutti S V."/>
        </authorList>
    </citation>
    <scope>NUCLEOTIDE SEQUENCE</scope>
</reference>
<accession>A0A6J6CAR4</accession>
<protein>
    <submittedName>
        <fullName evidence="5">Unannotated protein</fullName>
    </submittedName>
</protein>
<proteinExistence type="predicted"/>
<dbReference type="Gene3D" id="3.40.630.10">
    <property type="entry name" value="Zn peptidases"/>
    <property type="match status" value="1"/>
</dbReference>